<dbReference type="Proteomes" id="UP000606396">
    <property type="component" value="Unassembled WGS sequence"/>
</dbReference>
<feature type="domain" description="YgjP-like metallopeptidase" evidence="1">
    <location>
        <begin position="4"/>
        <end position="44"/>
    </location>
</feature>
<proteinExistence type="predicted"/>
<comment type="caution">
    <text evidence="2">The sequence shown here is derived from an EMBL/GenBank/DDBJ whole genome shotgun (WGS) entry which is preliminary data.</text>
</comment>
<dbReference type="CDD" id="cd07344">
    <property type="entry name" value="M48_yhfN_like"/>
    <property type="match status" value="1"/>
</dbReference>
<keyword evidence="3" id="KW-1185">Reference proteome</keyword>
<dbReference type="RefSeq" id="WP_185566175.1">
    <property type="nucleotide sequence ID" value="NZ_JACJTC010000058.1"/>
</dbReference>
<accession>A0ABR8HME1</accession>
<organism evidence="2 3">
    <name type="scientific">Nostoc punctiforme FACHB-252</name>
    <dbReference type="NCBI Taxonomy" id="1357509"/>
    <lineage>
        <taxon>Bacteria</taxon>
        <taxon>Bacillati</taxon>
        <taxon>Cyanobacteriota</taxon>
        <taxon>Cyanophyceae</taxon>
        <taxon>Nostocales</taxon>
        <taxon>Nostocaceae</taxon>
        <taxon>Nostoc</taxon>
    </lineage>
</organism>
<name>A0ABR8HME1_NOSPU</name>
<reference evidence="2 3" key="1">
    <citation type="journal article" date="2020" name="ISME J.">
        <title>Comparative genomics reveals insights into cyanobacterial evolution and habitat adaptation.</title>
        <authorList>
            <person name="Chen M.Y."/>
            <person name="Teng W.K."/>
            <person name="Zhao L."/>
            <person name="Hu C.X."/>
            <person name="Zhou Y.K."/>
            <person name="Han B.P."/>
            <person name="Song L.R."/>
            <person name="Shu W.S."/>
        </authorList>
    </citation>
    <scope>NUCLEOTIDE SEQUENCE [LARGE SCALE GENOMIC DNA]</scope>
    <source>
        <strain evidence="2 3">FACHB-252</strain>
    </source>
</reference>
<dbReference type="Gene3D" id="3.30.2010.10">
    <property type="entry name" value="Metalloproteases ('zincins'), catalytic domain"/>
    <property type="match status" value="1"/>
</dbReference>
<dbReference type="EMBL" id="JACJTC010000058">
    <property type="protein sequence ID" value="MBD2616507.1"/>
    <property type="molecule type" value="Genomic_DNA"/>
</dbReference>
<gene>
    <name evidence="2" type="ORF">H6G94_35715</name>
</gene>
<evidence type="ECO:0000313" key="3">
    <source>
        <dbReference type="Proteomes" id="UP000606396"/>
    </source>
</evidence>
<protein>
    <submittedName>
        <fullName evidence="2">M48 family metallopeptidase</fullName>
    </submittedName>
</protein>
<dbReference type="InterPro" id="IPR002725">
    <property type="entry name" value="YgjP-like_metallopeptidase"/>
</dbReference>
<dbReference type="Pfam" id="PF01863">
    <property type="entry name" value="YgjP-like"/>
    <property type="match status" value="1"/>
</dbReference>
<evidence type="ECO:0000313" key="2">
    <source>
        <dbReference type="EMBL" id="MBD2616507.1"/>
    </source>
</evidence>
<evidence type="ECO:0000259" key="1">
    <source>
        <dbReference type="Pfam" id="PF01863"/>
    </source>
</evidence>
<sequence>MSALKSLVVHELAHLLHRNHGDGFWVTLSCVMPDWRVRKGQLESWRVRVWLGIG</sequence>